<feature type="domain" description="Methyltransferase" evidence="1">
    <location>
        <begin position="109"/>
        <end position="193"/>
    </location>
</feature>
<dbReference type="PIRSF" id="PIRSF018249">
    <property type="entry name" value="MyrA_prd"/>
    <property type="match status" value="1"/>
</dbReference>
<comment type="caution">
    <text evidence="3">The sequence shown here is derived from an EMBL/GenBank/DDBJ whole genome shotgun (WGS) entry which is preliminary data.</text>
</comment>
<evidence type="ECO:0000313" key="4">
    <source>
        <dbReference type="Proteomes" id="UP001611263"/>
    </source>
</evidence>
<dbReference type="EMBL" id="JBIRUQ010000005">
    <property type="protein sequence ID" value="MFI1463303.1"/>
    <property type="molecule type" value="Genomic_DNA"/>
</dbReference>
<dbReference type="Pfam" id="PF13649">
    <property type="entry name" value="Methyltransf_25"/>
    <property type="match status" value="1"/>
</dbReference>
<evidence type="ECO:0000259" key="1">
    <source>
        <dbReference type="Pfam" id="PF13649"/>
    </source>
</evidence>
<dbReference type="Proteomes" id="UP001611263">
    <property type="component" value="Unassembled WGS sequence"/>
</dbReference>
<proteinExistence type="predicted"/>
<reference evidence="3 4" key="1">
    <citation type="submission" date="2024-10" db="EMBL/GenBank/DDBJ databases">
        <title>The Natural Products Discovery Center: Release of the First 8490 Sequenced Strains for Exploring Actinobacteria Biosynthetic Diversity.</title>
        <authorList>
            <person name="Kalkreuter E."/>
            <person name="Kautsar S.A."/>
            <person name="Yang D."/>
            <person name="Bader C.D."/>
            <person name="Teijaro C.N."/>
            <person name="Fluegel L."/>
            <person name="Davis C.M."/>
            <person name="Simpson J.R."/>
            <person name="Lauterbach L."/>
            <person name="Steele A.D."/>
            <person name="Gui C."/>
            <person name="Meng S."/>
            <person name="Li G."/>
            <person name="Viehrig K."/>
            <person name="Ye F."/>
            <person name="Su P."/>
            <person name="Kiefer A.F."/>
            <person name="Nichols A."/>
            <person name="Cepeda A.J."/>
            <person name="Yan W."/>
            <person name="Fan B."/>
            <person name="Jiang Y."/>
            <person name="Adhikari A."/>
            <person name="Zheng C.-J."/>
            <person name="Schuster L."/>
            <person name="Cowan T.M."/>
            <person name="Smanski M.J."/>
            <person name="Chevrette M.G."/>
            <person name="De Carvalho L.P.S."/>
            <person name="Shen B."/>
        </authorList>
    </citation>
    <scope>NUCLEOTIDE SEQUENCE [LARGE SCALE GENOMIC DNA]</scope>
    <source>
        <strain evidence="3 4">NPDC020568</strain>
    </source>
</reference>
<keyword evidence="3" id="KW-0489">Methyltransferase</keyword>
<keyword evidence="3" id="KW-0808">Transferase</keyword>
<name>A0ABW7TUD1_9NOCA</name>
<dbReference type="Pfam" id="PF21302">
    <property type="entry name" value="Zn_ribbon_RlmA"/>
    <property type="match status" value="1"/>
</dbReference>
<dbReference type="RefSeq" id="WP_081595729.1">
    <property type="nucleotide sequence ID" value="NZ_JBIRUQ010000005.1"/>
</dbReference>
<dbReference type="InterPro" id="IPR041698">
    <property type="entry name" value="Methyltransf_25"/>
</dbReference>
<sequence>MSPASDNAEKSALAAVAEVLSCPVCGRGLVFAGRVLRCELGHSFDIARQGYVSLLAGAATKLTGDTAEMLEARAAFQGTGFFEPIAAAVAEAAMAARADTAPPPGAEVIADIGAGTGYYLAHVLEAAPTARGIALDIAKPAGRRCARAHSRAAAVVADAWRGLPLRDHTLTAALSVFAPRNPAAVARCLAPGGRYFVVTPTVRHLAELIGPIGMVTVDPDKERRLADGMAGLFTRVDSRAVEYSMTLTRADIAHLVAMGPSAHHTAATGEQLPEPFEVTASVTVSTYTAIPAAAGTDSHRDR</sequence>
<dbReference type="InterPro" id="IPR048647">
    <property type="entry name" value="RlmA_N"/>
</dbReference>
<dbReference type="GeneID" id="93506829"/>
<protein>
    <submittedName>
        <fullName evidence="3">RNA methyltransferase</fullName>
    </submittedName>
</protein>
<dbReference type="InterPro" id="IPR016718">
    <property type="entry name" value="rRNA_m1G-MeTrfase_A_prd"/>
</dbReference>
<dbReference type="GO" id="GO:0032259">
    <property type="term" value="P:methylation"/>
    <property type="evidence" value="ECO:0007669"/>
    <property type="project" value="UniProtKB-KW"/>
</dbReference>
<keyword evidence="4" id="KW-1185">Reference proteome</keyword>
<dbReference type="CDD" id="cd02440">
    <property type="entry name" value="AdoMet_MTases"/>
    <property type="match status" value="1"/>
</dbReference>
<organism evidence="3 4">
    <name type="scientific">Nocardia carnea</name>
    <dbReference type="NCBI Taxonomy" id="37328"/>
    <lineage>
        <taxon>Bacteria</taxon>
        <taxon>Bacillati</taxon>
        <taxon>Actinomycetota</taxon>
        <taxon>Actinomycetes</taxon>
        <taxon>Mycobacteriales</taxon>
        <taxon>Nocardiaceae</taxon>
        <taxon>Nocardia</taxon>
    </lineage>
</organism>
<dbReference type="SUPFAM" id="SSF53335">
    <property type="entry name" value="S-adenosyl-L-methionine-dependent methyltransferases"/>
    <property type="match status" value="1"/>
</dbReference>
<feature type="domain" description="23S rRNA (guanine(745)-N(1))-methyltransferase N-terminal" evidence="2">
    <location>
        <begin position="21"/>
        <end position="55"/>
    </location>
</feature>
<accession>A0ABW7TUD1</accession>
<dbReference type="InterPro" id="IPR029063">
    <property type="entry name" value="SAM-dependent_MTases_sf"/>
</dbReference>
<evidence type="ECO:0000313" key="3">
    <source>
        <dbReference type="EMBL" id="MFI1463303.1"/>
    </source>
</evidence>
<dbReference type="Gene3D" id="3.40.50.150">
    <property type="entry name" value="Vaccinia Virus protein VP39"/>
    <property type="match status" value="1"/>
</dbReference>
<dbReference type="GO" id="GO:0008168">
    <property type="term" value="F:methyltransferase activity"/>
    <property type="evidence" value="ECO:0007669"/>
    <property type="project" value="UniProtKB-KW"/>
</dbReference>
<gene>
    <name evidence="3" type="ORF">ACH4WX_21510</name>
</gene>
<evidence type="ECO:0000259" key="2">
    <source>
        <dbReference type="Pfam" id="PF21302"/>
    </source>
</evidence>